<evidence type="ECO:0000259" key="1">
    <source>
        <dbReference type="PROSITE" id="PS51698"/>
    </source>
</evidence>
<proteinExistence type="predicted"/>
<dbReference type="Proteomes" id="UP000314982">
    <property type="component" value="Unassembled WGS sequence"/>
</dbReference>
<dbReference type="GO" id="GO:0004842">
    <property type="term" value="F:ubiquitin-protein transferase activity"/>
    <property type="evidence" value="ECO:0007669"/>
    <property type="project" value="InterPro"/>
</dbReference>
<evidence type="ECO:0000313" key="3">
    <source>
        <dbReference type="Proteomes" id="UP000314982"/>
    </source>
</evidence>
<accession>A0A4W5RS44</accession>
<name>A0A4W5RS44_9TELE</name>
<organism evidence="2 3">
    <name type="scientific">Hucho hucho</name>
    <name type="common">huchen</name>
    <dbReference type="NCBI Taxonomy" id="62062"/>
    <lineage>
        <taxon>Eukaryota</taxon>
        <taxon>Metazoa</taxon>
        <taxon>Chordata</taxon>
        <taxon>Craniata</taxon>
        <taxon>Vertebrata</taxon>
        <taxon>Euteleostomi</taxon>
        <taxon>Actinopterygii</taxon>
        <taxon>Neopterygii</taxon>
        <taxon>Teleostei</taxon>
        <taxon>Protacanthopterygii</taxon>
        <taxon>Salmoniformes</taxon>
        <taxon>Salmonidae</taxon>
        <taxon>Salmoninae</taxon>
        <taxon>Hucho</taxon>
    </lineage>
</organism>
<dbReference type="PANTHER" id="PTHR46573">
    <property type="entry name" value="WD REPEAT, SAM AND U-BOX DOMAIN-CONTAINING PROTEIN 1"/>
    <property type="match status" value="1"/>
</dbReference>
<reference evidence="2" key="2">
    <citation type="submission" date="2025-08" db="UniProtKB">
        <authorList>
            <consortium name="Ensembl"/>
        </authorList>
    </citation>
    <scope>IDENTIFICATION</scope>
</reference>
<sequence length="80" mass="9026">MKDPVIAADGYSYEREAIESWIATKNRSSPMTNLPSQTTLLTQNRTLKMAIVRWRTSQLERGMQGCLLHPFQSKDGLSLG</sequence>
<dbReference type="InterPro" id="IPR003613">
    <property type="entry name" value="Ubox_domain"/>
</dbReference>
<dbReference type="Ensembl" id="ENSHHUT00000091656.1">
    <property type="protein sequence ID" value="ENSHHUP00000088895.1"/>
    <property type="gene ID" value="ENSHHUG00000051340.1"/>
</dbReference>
<dbReference type="PROSITE" id="PS51698">
    <property type="entry name" value="U_BOX"/>
    <property type="match status" value="1"/>
</dbReference>
<dbReference type="GeneTree" id="ENSGT00980000201197"/>
<evidence type="ECO:0000313" key="2">
    <source>
        <dbReference type="Ensembl" id="ENSHHUP00000088895.1"/>
    </source>
</evidence>
<protein>
    <recommendedName>
        <fullName evidence="1">U-box domain-containing protein</fullName>
    </recommendedName>
</protein>
<dbReference type="InterPro" id="IPR052085">
    <property type="entry name" value="WD-SAM-U-box"/>
</dbReference>
<reference evidence="3" key="1">
    <citation type="submission" date="2018-06" db="EMBL/GenBank/DDBJ databases">
        <title>Genome assembly of Danube salmon.</title>
        <authorList>
            <person name="Macqueen D.J."/>
            <person name="Gundappa M.K."/>
        </authorList>
    </citation>
    <scope>NUCLEOTIDE SEQUENCE [LARGE SCALE GENOMIC DNA]</scope>
</reference>
<dbReference type="PANTHER" id="PTHR46573:SF1">
    <property type="entry name" value="WD REPEAT, SAM AND U-BOX DOMAIN-CONTAINING PROTEIN 1"/>
    <property type="match status" value="1"/>
</dbReference>
<dbReference type="AlphaFoldDB" id="A0A4W5RS44"/>
<dbReference type="GO" id="GO:0016567">
    <property type="term" value="P:protein ubiquitination"/>
    <property type="evidence" value="ECO:0007669"/>
    <property type="project" value="InterPro"/>
</dbReference>
<dbReference type="Gene3D" id="3.30.40.10">
    <property type="entry name" value="Zinc/RING finger domain, C3HC4 (zinc finger)"/>
    <property type="match status" value="1"/>
</dbReference>
<keyword evidence="3" id="KW-1185">Reference proteome</keyword>
<dbReference type="SMART" id="SM00504">
    <property type="entry name" value="Ubox"/>
    <property type="match status" value="1"/>
</dbReference>
<dbReference type="InterPro" id="IPR013083">
    <property type="entry name" value="Znf_RING/FYVE/PHD"/>
</dbReference>
<dbReference type="CDD" id="cd16655">
    <property type="entry name" value="RING-Ubox_WDSUB1-like"/>
    <property type="match status" value="1"/>
</dbReference>
<dbReference type="Pfam" id="PF04564">
    <property type="entry name" value="U-box"/>
    <property type="match status" value="1"/>
</dbReference>
<feature type="domain" description="U-box" evidence="1">
    <location>
        <begin position="1"/>
        <end position="61"/>
    </location>
</feature>
<dbReference type="SUPFAM" id="SSF57850">
    <property type="entry name" value="RING/U-box"/>
    <property type="match status" value="1"/>
</dbReference>
<reference evidence="2" key="3">
    <citation type="submission" date="2025-09" db="UniProtKB">
        <authorList>
            <consortium name="Ensembl"/>
        </authorList>
    </citation>
    <scope>IDENTIFICATION</scope>
</reference>